<protein>
    <recommendedName>
        <fullName evidence="3">Ig-like domain-containing protein</fullName>
    </recommendedName>
</protein>
<dbReference type="OrthoDB" id="6515520at2759"/>
<feature type="region of interest" description="Disordered" evidence="2">
    <location>
        <begin position="352"/>
        <end position="401"/>
    </location>
</feature>
<keyword evidence="5" id="KW-1185">Reference proteome</keyword>
<sequence length="401" mass="43585">MRRKREANPSAGSFPSLREVSHADGRKLPFHHRQRVFANGTLLVQATTVQDAGQYTCVATNDEGQLASASLHVAVKVPPLIERFAFDEHLHEGMRTRVYCNIARGDPPVSIAWLRDGRPLKSGPDIEVRVLDAFSVALAIESLSPRHDGRYTCLASNAAATVNYTAPLRVHVPPHWIKEPVDTSAVEGHSASMDCVADGHPTPRVTWQRGIVPARFSESYRNQTVQRGQNVGLECRAVGDAPISISWSRNGRRLDTHKLCVPPVPFRPFLLSPYFPRSVTRLFSAFGPGSLPLHPRRSQSSAQRRGPCLRGEWGRGADEKGREGRGKAREKCPSAANFRAIFPRVGVARNCAPAAGSDGGAPGSLKGAKGSAVAAKRGRAPWARRGASKKETSASRGEMPR</sequence>
<dbReference type="GO" id="GO:0070593">
    <property type="term" value="P:dendrite self-avoidance"/>
    <property type="evidence" value="ECO:0007669"/>
    <property type="project" value="TreeGrafter"/>
</dbReference>
<reference evidence="4 5" key="1">
    <citation type="journal article" date="2020" name="Cell">
        <title>Large-Scale Comparative Analyses of Tick Genomes Elucidate Their Genetic Diversity and Vector Capacities.</title>
        <authorList>
            <consortium name="Tick Genome and Microbiome Consortium (TIGMIC)"/>
            <person name="Jia N."/>
            <person name="Wang J."/>
            <person name="Shi W."/>
            <person name="Du L."/>
            <person name="Sun Y."/>
            <person name="Zhan W."/>
            <person name="Jiang J.F."/>
            <person name="Wang Q."/>
            <person name="Zhang B."/>
            <person name="Ji P."/>
            <person name="Bell-Sakyi L."/>
            <person name="Cui X.M."/>
            <person name="Yuan T.T."/>
            <person name="Jiang B.G."/>
            <person name="Yang W.F."/>
            <person name="Lam T.T."/>
            <person name="Chang Q.C."/>
            <person name="Ding S.J."/>
            <person name="Wang X.J."/>
            <person name="Zhu J.G."/>
            <person name="Ruan X.D."/>
            <person name="Zhao L."/>
            <person name="Wei J.T."/>
            <person name="Ye R.Z."/>
            <person name="Que T.C."/>
            <person name="Du C.H."/>
            <person name="Zhou Y.H."/>
            <person name="Cheng J.X."/>
            <person name="Dai P.F."/>
            <person name="Guo W.B."/>
            <person name="Han X.H."/>
            <person name="Huang E.J."/>
            <person name="Li L.F."/>
            <person name="Wei W."/>
            <person name="Gao Y.C."/>
            <person name="Liu J.Z."/>
            <person name="Shao H.Z."/>
            <person name="Wang X."/>
            <person name="Wang C.C."/>
            <person name="Yang T.C."/>
            <person name="Huo Q.B."/>
            <person name="Li W."/>
            <person name="Chen H.Y."/>
            <person name="Chen S.E."/>
            <person name="Zhou L.G."/>
            <person name="Ni X.B."/>
            <person name="Tian J.H."/>
            <person name="Sheng Y."/>
            <person name="Liu T."/>
            <person name="Pan Y.S."/>
            <person name="Xia L.Y."/>
            <person name="Li J."/>
            <person name="Zhao F."/>
            <person name="Cao W.C."/>
        </authorList>
    </citation>
    <scope>NUCLEOTIDE SEQUENCE [LARGE SCALE GENOMIC DNA]</scope>
    <source>
        <strain evidence="4">HaeL-2018</strain>
    </source>
</reference>
<dbReference type="OMA" id="DEHLHEG"/>
<dbReference type="SUPFAM" id="SSF48726">
    <property type="entry name" value="Immunoglobulin"/>
    <property type="match status" value="4"/>
</dbReference>
<dbReference type="Gene3D" id="2.60.40.10">
    <property type="entry name" value="Immunoglobulins"/>
    <property type="match status" value="4"/>
</dbReference>
<dbReference type="InterPro" id="IPR036179">
    <property type="entry name" value="Ig-like_dom_sf"/>
</dbReference>
<dbReference type="GO" id="GO:0007156">
    <property type="term" value="P:homophilic cell adhesion via plasma membrane adhesion molecules"/>
    <property type="evidence" value="ECO:0007669"/>
    <property type="project" value="TreeGrafter"/>
</dbReference>
<dbReference type="SMART" id="SM00409">
    <property type="entry name" value="IG"/>
    <property type="match status" value="3"/>
</dbReference>
<dbReference type="Proteomes" id="UP000821853">
    <property type="component" value="Chromosome 2"/>
</dbReference>
<dbReference type="VEuPathDB" id="VectorBase:HLOH_054784"/>
<evidence type="ECO:0000256" key="2">
    <source>
        <dbReference type="SAM" id="MobiDB-lite"/>
    </source>
</evidence>
<dbReference type="PANTHER" id="PTHR10075:SF100">
    <property type="entry name" value="FASCICLIN-2"/>
    <property type="match status" value="1"/>
</dbReference>
<dbReference type="InterPro" id="IPR003598">
    <property type="entry name" value="Ig_sub2"/>
</dbReference>
<dbReference type="GO" id="GO:0007411">
    <property type="term" value="P:axon guidance"/>
    <property type="evidence" value="ECO:0007669"/>
    <property type="project" value="TreeGrafter"/>
</dbReference>
<organism evidence="4 5">
    <name type="scientific">Haemaphysalis longicornis</name>
    <name type="common">Bush tick</name>
    <dbReference type="NCBI Taxonomy" id="44386"/>
    <lineage>
        <taxon>Eukaryota</taxon>
        <taxon>Metazoa</taxon>
        <taxon>Ecdysozoa</taxon>
        <taxon>Arthropoda</taxon>
        <taxon>Chelicerata</taxon>
        <taxon>Arachnida</taxon>
        <taxon>Acari</taxon>
        <taxon>Parasitiformes</taxon>
        <taxon>Ixodida</taxon>
        <taxon>Ixodoidea</taxon>
        <taxon>Ixodidae</taxon>
        <taxon>Haemaphysalinae</taxon>
        <taxon>Haemaphysalis</taxon>
    </lineage>
</organism>
<gene>
    <name evidence="4" type="ORF">HPB48_004379</name>
</gene>
<dbReference type="FunFam" id="2.60.40.10:FF:000333">
    <property type="entry name" value="Down syndrome cell adhesion molecule"/>
    <property type="match status" value="1"/>
</dbReference>
<evidence type="ECO:0000256" key="1">
    <source>
        <dbReference type="ARBA" id="ARBA00023319"/>
    </source>
</evidence>
<dbReference type="InterPro" id="IPR007110">
    <property type="entry name" value="Ig-like_dom"/>
</dbReference>
<evidence type="ECO:0000313" key="4">
    <source>
        <dbReference type="EMBL" id="KAH9368880.1"/>
    </source>
</evidence>
<dbReference type="GO" id="GO:0030424">
    <property type="term" value="C:axon"/>
    <property type="evidence" value="ECO:0007669"/>
    <property type="project" value="TreeGrafter"/>
</dbReference>
<dbReference type="EMBL" id="JABSTR010000004">
    <property type="protein sequence ID" value="KAH9368880.1"/>
    <property type="molecule type" value="Genomic_DNA"/>
</dbReference>
<feature type="compositionally biased region" description="Basic and acidic residues" evidence="2">
    <location>
        <begin position="312"/>
        <end position="332"/>
    </location>
</feature>
<dbReference type="SMART" id="SM00408">
    <property type="entry name" value="IGc2"/>
    <property type="match status" value="2"/>
</dbReference>
<comment type="caution">
    <text evidence="4">The sequence shown here is derived from an EMBL/GenBank/DDBJ whole genome shotgun (WGS) entry which is preliminary data.</text>
</comment>
<evidence type="ECO:0000259" key="3">
    <source>
        <dbReference type="PROSITE" id="PS50835"/>
    </source>
</evidence>
<evidence type="ECO:0000313" key="5">
    <source>
        <dbReference type="Proteomes" id="UP000821853"/>
    </source>
</evidence>
<dbReference type="InterPro" id="IPR013098">
    <property type="entry name" value="Ig_I-set"/>
</dbReference>
<dbReference type="Pfam" id="PF07679">
    <property type="entry name" value="I-set"/>
    <property type="match status" value="2"/>
</dbReference>
<dbReference type="PANTHER" id="PTHR10075">
    <property type="entry name" value="BASIGIN RELATED"/>
    <property type="match status" value="1"/>
</dbReference>
<proteinExistence type="predicted"/>
<feature type="domain" description="Ig-like" evidence="3">
    <location>
        <begin position="79"/>
        <end position="169"/>
    </location>
</feature>
<feature type="compositionally biased region" description="Basic and acidic residues" evidence="2">
    <location>
        <begin position="388"/>
        <end position="401"/>
    </location>
</feature>
<feature type="region of interest" description="Disordered" evidence="2">
    <location>
        <begin position="290"/>
        <end position="332"/>
    </location>
</feature>
<name>A0A9J6G304_HAELO</name>
<dbReference type="InterPro" id="IPR003599">
    <property type="entry name" value="Ig_sub"/>
</dbReference>
<feature type="domain" description="Ig-like" evidence="3">
    <location>
        <begin position="203"/>
        <end position="251"/>
    </location>
</feature>
<accession>A0A9J6G304</accession>
<dbReference type="AlphaFoldDB" id="A0A9J6G304"/>
<dbReference type="GO" id="GO:0098632">
    <property type="term" value="F:cell-cell adhesion mediator activity"/>
    <property type="evidence" value="ECO:0007669"/>
    <property type="project" value="TreeGrafter"/>
</dbReference>
<keyword evidence="1" id="KW-0393">Immunoglobulin domain</keyword>
<dbReference type="GO" id="GO:0005886">
    <property type="term" value="C:plasma membrane"/>
    <property type="evidence" value="ECO:0007669"/>
    <property type="project" value="TreeGrafter"/>
</dbReference>
<dbReference type="PROSITE" id="PS50835">
    <property type="entry name" value="IG_LIKE"/>
    <property type="match status" value="2"/>
</dbReference>
<dbReference type="InterPro" id="IPR013783">
    <property type="entry name" value="Ig-like_fold"/>
</dbReference>